<feature type="compositionally biased region" description="Basic and acidic residues" evidence="2">
    <location>
        <begin position="385"/>
        <end position="402"/>
    </location>
</feature>
<evidence type="ECO:0000313" key="4">
    <source>
        <dbReference type="EMBL" id="KAK7095274.1"/>
    </source>
</evidence>
<evidence type="ECO:0000256" key="3">
    <source>
        <dbReference type="SAM" id="SignalP"/>
    </source>
</evidence>
<gene>
    <name evidence="4" type="ORF">V1264_006705</name>
</gene>
<sequence>MLTLPLLTMSAFVFIAGYLLSCGDVEANPGPARSGEERNTYLRYLANHNNYPAVSGGADPYPWVVPASTPSYYGGVQQHNLHQHSAVEGGPLDLATMQRLFDTQERKFQSLNSELMTKMDSSFSDVRKQIQSIQSKADDLEQNYFSMLQETRDTHAAVTTLEERLNQTAAELDDKIDKLEAFSRRDNLKFFNIAQSADEDYYTCVTKVLDVLRDTVPEKHWDRTDIVRAHRLGNKKHDSNPARPQPMIARFARWSDKLEVLTTGREALRRKNITVAADLTTRQQNIIQEHRDRGLKAYYRGNKLVVDGPLQQRHYNRSSSFGRGRRNLHEQQHSSRNDYNRDSEGGQQWRQTTGQRSHSRSRRDSYNRHNTAEDYNPKNTNQAWYDRRSYQESDEHTNRYDTDAVPTQYSTEQRYQSGMFGDSHSHQYNADPYNTNDWNHDWYDRSSYQDWDAYSHRQEPEAWRISQSAPNSKTYSATSRENTRYPETGKADLRTTAPRDYQMEDETTARKTYSSPDEDSQPGNAPATSNGTDNTHQAAAQQQETKVNPDDASTHSLEMPAGGGSTEEVNGDTVEAGDPSGSAALVETRGDESDDVQEGNLRALELSIQGATDTTAQATEVSPATQHNAEENDVIAEVPDKRPLTRARAQTVREGMDKRQMTLADCGVHSTTPVSTVTNRVTDEGEGAR</sequence>
<feature type="compositionally biased region" description="Polar residues" evidence="2">
    <location>
        <begin position="510"/>
        <end position="546"/>
    </location>
</feature>
<feature type="coiled-coil region" evidence="1">
    <location>
        <begin position="123"/>
        <end position="185"/>
    </location>
</feature>
<name>A0AAN9B017_9CAEN</name>
<keyword evidence="1" id="KW-0175">Coiled coil</keyword>
<feature type="compositionally biased region" description="Low complexity" evidence="2">
    <location>
        <begin position="345"/>
        <end position="356"/>
    </location>
</feature>
<feature type="region of interest" description="Disordered" evidence="2">
    <location>
        <begin position="309"/>
        <end position="407"/>
    </location>
</feature>
<dbReference type="Proteomes" id="UP001374579">
    <property type="component" value="Unassembled WGS sequence"/>
</dbReference>
<feature type="compositionally biased region" description="Polar residues" evidence="2">
    <location>
        <begin position="465"/>
        <end position="480"/>
    </location>
</feature>
<feature type="chain" id="PRO_5042891007" evidence="3">
    <location>
        <begin position="28"/>
        <end position="689"/>
    </location>
</feature>
<feature type="region of interest" description="Disordered" evidence="2">
    <location>
        <begin position="669"/>
        <end position="689"/>
    </location>
</feature>
<organism evidence="4 5">
    <name type="scientific">Littorina saxatilis</name>
    <dbReference type="NCBI Taxonomy" id="31220"/>
    <lineage>
        <taxon>Eukaryota</taxon>
        <taxon>Metazoa</taxon>
        <taxon>Spiralia</taxon>
        <taxon>Lophotrochozoa</taxon>
        <taxon>Mollusca</taxon>
        <taxon>Gastropoda</taxon>
        <taxon>Caenogastropoda</taxon>
        <taxon>Littorinimorpha</taxon>
        <taxon>Littorinoidea</taxon>
        <taxon>Littorinidae</taxon>
        <taxon>Littorina</taxon>
    </lineage>
</organism>
<reference evidence="4 5" key="1">
    <citation type="submission" date="2024-02" db="EMBL/GenBank/DDBJ databases">
        <title>Chromosome-scale genome assembly of the rough periwinkle Littorina saxatilis.</title>
        <authorList>
            <person name="De Jode A."/>
            <person name="Faria R."/>
            <person name="Formenti G."/>
            <person name="Sims Y."/>
            <person name="Smith T.P."/>
            <person name="Tracey A."/>
            <person name="Wood J.M.D."/>
            <person name="Zagrodzka Z.B."/>
            <person name="Johannesson K."/>
            <person name="Butlin R.K."/>
            <person name="Leder E.H."/>
        </authorList>
    </citation>
    <scope>NUCLEOTIDE SEQUENCE [LARGE SCALE GENOMIC DNA]</scope>
    <source>
        <strain evidence="4">Snail1</strain>
        <tissue evidence="4">Muscle</tissue>
    </source>
</reference>
<keyword evidence="5" id="KW-1185">Reference proteome</keyword>
<feature type="signal peptide" evidence="3">
    <location>
        <begin position="1"/>
        <end position="27"/>
    </location>
</feature>
<dbReference type="Gene3D" id="3.30.70.1820">
    <property type="entry name" value="L1 transposable element, RRM domain"/>
    <property type="match status" value="1"/>
</dbReference>
<comment type="caution">
    <text evidence="4">The sequence shown here is derived from an EMBL/GenBank/DDBJ whole genome shotgun (WGS) entry which is preliminary data.</text>
</comment>
<accession>A0AAN9B017</accession>
<dbReference type="AlphaFoldDB" id="A0AAN9B017"/>
<feature type="compositionally biased region" description="Basic and acidic residues" evidence="2">
    <location>
        <begin position="481"/>
        <end position="493"/>
    </location>
</feature>
<feature type="compositionally biased region" description="Basic and acidic residues" evidence="2">
    <location>
        <begin position="327"/>
        <end position="344"/>
    </location>
</feature>
<feature type="compositionally biased region" description="Basic and acidic residues" evidence="2">
    <location>
        <begin position="362"/>
        <end position="376"/>
    </location>
</feature>
<keyword evidence="3" id="KW-0732">Signal</keyword>
<dbReference type="PANTHER" id="PTHR11505">
    <property type="entry name" value="L1 TRANSPOSABLE ELEMENT-RELATED"/>
    <property type="match status" value="1"/>
</dbReference>
<evidence type="ECO:0000256" key="2">
    <source>
        <dbReference type="SAM" id="MobiDB-lite"/>
    </source>
</evidence>
<protein>
    <submittedName>
        <fullName evidence="4">Uncharacterized protein</fullName>
    </submittedName>
</protein>
<feature type="compositionally biased region" description="Polar residues" evidence="2">
    <location>
        <begin position="669"/>
        <end position="680"/>
    </location>
</feature>
<dbReference type="EMBL" id="JBAMIC010000018">
    <property type="protein sequence ID" value="KAK7095274.1"/>
    <property type="molecule type" value="Genomic_DNA"/>
</dbReference>
<evidence type="ECO:0000313" key="5">
    <source>
        <dbReference type="Proteomes" id="UP001374579"/>
    </source>
</evidence>
<proteinExistence type="predicted"/>
<dbReference type="InterPro" id="IPR004244">
    <property type="entry name" value="Transposase_22"/>
</dbReference>
<evidence type="ECO:0000256" key="1">
    <source>
        <dbReference type="SAM" id="Coils"/>
    </source>
</evidence>
<feature type="region of interest" description="Disordered" evidence="2">
    <location>
        <begin position="460"/>
        <end position="596"/>
    </location>
</feature>